<evidence type="ECO:0000313" key="3">
    <source>
        <dbReference type="Proteomes" id="UP001139644"/>
    </source>
</evidence>
<feature type="transmembrane region" description="Helical" evidence="1">
    <location>
        <begin position="34"/>
        <end position="58"/>
    </location>
</feature>
<proteinExistence type="predicted"/>
<feature type="non-terminal residue" evidence="2">
    <location>
        <position position="81"/>
    </location>
</feature>
<name>A0A9X1KC36_ENTFC</name>
<dbReference type="EMBL" id="JAIFOC010000462">
    <property type="protein sequence ID" value="MBX4224118.1"/>
    <property type="molecule type" value="Genomic_DNA"/>
</dbReference>
<accession>A0A9X1KC36</accession>
<keyword evidence="1" id="KW-1133">Transmembrane helix</keyword>
<keyword evidence="1" id="KW-0812">Transmembrane</keyword>
<sequence>MKNKQSYDAYSRPSDSRLFQLYALLRWSLVRYKVLLPVVTVAQLLLSLAIVYGLTFLIPTMDDTTAVYLSSGAIVLGIIAV</sequence>
<evidence type="ECO:0000313" key="2">
    <source>
        <dbReference type="EMBL" id="MBX4224118.1"/>
    </source>
</evidence>
<evidence type="ECO:0000256" key="1">
    <source>
        <dbReference type="SAM" id="Phobius"/>
    </source>
</evidence>
<reference evidence="2" key="1">
    <citation type="journal article" date="2022" name="J. Anim. Sci.">
        <title>Whole genome sequence analyses-based assessment of virulence potential and antimicrobial susceptibilities and resistance of Enterococcus faecium strains isolated from commercial swine and cattle probiotic products.</title>
        <authorList>
            <person name="Shridhar P.B."/>
            <person name="Amachawadi R.G."/>
            <person name="Tokach M."/>
            <person name="Patel I."/>
            <person name="Gangiredla J."/>
            <person name="Mammel M."/>
            <person name="Nagaraja T.G."/>
        </authorList>
    </citation>
    <scope>NUCLEOTIDE SEQUENCE</scope>
    <source>
        <strain evidence="2">EF215</strain>
    </source>
</reference>
<protein>
    <submittedName>
        <fullName evidence="2">ABC transporter permease</fullName>
    </submittedName>
</protein>
<keyword evidence="1" id="KW-0472">Membrane</keyword>
<organism evidence="2 3">
    <name type="scientific">Enterococcus faecium</name>
    <name type="common">Streptococcus faecium</name>
    <dbReference type="NCBI Taxonomy" id="1352"/>
    <lineage>
        <taxon>Bacteria</taxon>
        <taxon>Bacillati</taxon>
        <taxon>Bacillota</taxon>
        <taxon>Bacilli</taxon>
        <taxon>Lactobacillales</taxon>
        <taxon>Enterococcaceae</taxon>
        <taxon>Enterococcus</taxon>
    </lineage>
</organism>
<comment type="caution">
    <text evidence="2">The sequence shown here is derived from an EMBL/GenBank/DDBJ whole genome shotgun (WGS) entry which is preliminary data.</text>
</comment>
<dbReference type="Proteomes" id="UP001139644">
    <property type="component" value="Unassembled WGS sequence"/>
</dbReference>
<dbReference type="AlphaFoldDB" id="A0A9X1KC36"/>
<gene>
    <name evidence="2" type="ORF">KYX88_15540</name>
</gene>